<dbReference type="PANTHER" id="PTHR36440:SF1">
    <property type="entry name" value="PUTATIVE (AFU_ORTHOLOGUE AFUA_8G07350)-RELATED"/>
    <property type="match status" value="1"/>
</dbReference>
<dbReference type="InterPro" id="IPR014710">
    <property type="entry name" value="RmlC-like_jellyroll"/>
</dbReference>
<feature type="domain" description="Cupin type-2" evidence="1">
    <location>
        <begin position="47"/>
        <end position="112"/>
    </location>
</feature>
<dbReference type="PANTHER" id="PTHR36440">
    <property type="entry name" value="PUTATIVE (AFU_ORTHOLOGUE AFUA_8G07350)-RELATED"/>
    <property type="match status" value="1"/>
</dbReference>
<organism evidence="2 3">
    <name type="scientific">Cladophialophora chaetospira</name>
    <dbReference type="NCBI Taxonomy" id="386627"/>
    <lineage>
        <taxon>Eukaryota</taxon>
        <taxon>Fungi</taxon>
        <taxon>Dikarya</taxon>
        <taxon>Ascomycota</taxon>
        <taxon>Pezizomycotina</taxon>
        <taxon>Eurotiomycetes</taxon>
        <taxon>Chaetothyriomycetidae</taxon>
        <taxon>Chaetothyriales</taxon>
        <taxon>Herpotrichiellaceae</taxon>
        <taxon>Cladophialophora</taxon>
    </lineage>
</organism>
<dbReference type="InterPro" id="IPR011051">
    <property type="entry name" value="RmlC_Cupin_sf"/>
</dbReference>
<dbReference type="Gene3D" id="2.60.120.10">
    <property type="entry name" value="Jelly Rolls"/>
    <property type="match status" value="1"/>
</dbReference>
<evidence type="ECO:0000313" key="2">
    <source>
        <dbReference type="EMBL" id="KAJ9604778.1"/>
    </source>
</evidence>
<evidence type="ECO:0000313" key="3">
    <source>
        <dbReference type="Proteomes" id="UP001172673"/>
    </source>
</evidence>
<sequence>MASETNTLPPGIRDPSRRLVTNEKFQDRGTFLKYSCETDGRYTECAVVLKAGGSNPLHYHTLFEETFTCTSGTLGVQLGQRIFHLEPGESATVPIGTTHKFFNDSGTEPVHFGIKIAPGHEGFEKCIYIAYGLANDGLTHPDGTPKTFLHLCVLAQLGDLNLTGWSGSIANVFAKIGVWYARWSGIEKELLDKYYYS</sequence>
<evidence type="ECO:0000259" key="1">
    <source>
        <dbReference type="Pfam" id="PF07883"/>
    </source>
</evidence>
<comment type="caution">
    <text evidence="2">The sequence shown here is derived from an EMBL/GenBank/DDBJ whole genome shotgun (WGS) entry which is preliminary data.</text>
</comment>
<proteinExistence type="predicted"/>
<dbReference type="InterPro" id="IPR053146">
    <property type="entry name" value="QDO-like"/>
</dbReference>
<accession>A0AA39CDY9</accession>
<dbReference type="EMBL" id="JAPDRK010000018">
    <property type="protein sequence ID" value="KAJ9604778.1"/>
    <property type="molecule type" value="Genomic_DNA"/>
</dbReference>
<reference evidence="2" key="1">
    <citation type="submission" date="2022-10" db="EMBL/GenBank/DDBJ databases">
        <title>Culturing micro-colonial fungi from biological soil crusts in the Mojave desert and describing Neophaeococcomyces mojavensis, and introducing the new genera and species Taxawa tesnikishii.</title>
        <authorList>
            <person name="Kurbessoian T."/>
            <person name="Stajich J.E."/>
        </authorList>
    </citation>
    <scope>NUCLEOTIDE SEQUENCE</scope>
    <source>
        <strain evidence="2">TK_41</strain>
    </source>
</reference>
<dbReference type="AlphaFoldDB" id="A0AA39CDY9"/>
<name>A0AA39CDY9_9EURO</name>
<gene>
    <name evidence="2" type="ORF">H2200_010893</name>
</gene>
<keyword evidence="3" id="KW-1185">Reference proteome</keyword>
<dbReference type="InterPro" id="IPR013096">
    <property type="entry name" value="Cupin_2"/>
</dbReference>
<dbReference type="Pfam" id="PF07883">
    <property type="entry name" value="Cupin_2"/>
    <property type="match status" value="1"/>
</dbReference>
<protein>
    <recommendedName>
        <fullName evidence="1">Cupin type-2 domain-containing protein</fullName>
    </recommendedName>
</protein>
<dbReference type="Proteomes" id="UP001172673">
    <property type="component" value="Unassembled WGS sequence"/>
</dbReference>
<dbReference type="SUPFAM" id="SSF51182">
    <property type="entry name" value="RmlC-like cupins"/>
    <property type="match status" value="1"/>
</dbReference>